<dbReference type="EC" id="3.1.1.29" evidence="1 8"/>
<dbReference type="GO" id="GO:0005737">
    <property type="term" value="C:cytoplasm"/>
    <property type="evidence" value="ECO:0007669"/>
    <property type="project" value="UniProtKB-SubCell"/>
</dbReference>
<comment type="function">
    <text evidence="8">Hydrolyzes ribosome-free peptidyl-tRNAs (with 1 or more amino acids incorporated), which drop off the ribosome during protein synthesis, or as a result of ribosome stalling.</text>
</comment>
<protein>
    <recommendedName>
        <fullName evidence="7 8">Peptidyl-tRNA hydrolase</fullName>
        <shortName evidence="8">Pth</shortName>
        <ecNumber evidence="1 8">3.1.1.29</ecNumber>
    </recommendedName>
</protein>
<comment type="catalytic activity">
    <reaction evidence="6 8 9">
        <text>an N-acyl-L-alpha-aminoacyl-tRNA + H2O = an N-acyl-L-amino acid + a tRNA + H(+)</text>
        <dbReference type="Rhea" id="RHEA:54448"/>
        <dbReference type="Rhea" id="RHEA-COMP:10123"/>
        <dbReference type="Rhea" id="RHEA-COMP:13883"/>
        <dbReference type="ChEBI" id="CHEBI:15377"/>
        <dbReference type="ChEBI" id="CHEBI:15378"/>
        <dbReference type="ChEBI" id="CHEBI:59874"/>
        <dbReference type="ChEBI" id="CHEBI:78442"/>
        <dbReference type="ChEBI" id="CHEBI:138191"/>
        <dbReference type="EC" id="3.1.1.29"/>
    </reaction>
</comment>
<dbReference type="InterPro" id="IPR018171">
    <property type="entry name" value="Pept_tRNA_hydro_CS"/>
</dbReference>
<evidence type="ECO:0000256" key="10">
    <source>
        <dbReference type="RuleBase" id="RU004320"/>
    </source>
</evidence>
<organism evidence="11 12">
    <name type="scientific">Aerococcus kribbianus</name>
    <dbReference type="NCBI Taxonomy" id="2999064"/>
    <lineage>
        <taxon>Bacteria</taxon>
        <taxon>Bacillati</taxon>
        <taxon>Bacillota</taxon>
        <taxon>Bacilli</taxon>
        <taxon>Lactobacillales</taxon>
        <taxon>Aerococcaceae</taxon>
        <taxon>Aerococcus</taxon>
    </lineage>
</organism>
<proteinExistence type="inferred from homology"/>
<keyword evidence="2 8" id="KW-0820">tRNA-binding</keyword>
<evidence type="ECO:0000256" key="8">
    <source>
        <dbReference type="HAMAP-Rule" id="MF_00083"/>
    </source>
</evidence>
<evidence type="ECO:0000256" key="9">
    <source>
        <dbReference type="RuleBase" id="RU000673"/>
    </source>
</evidence>
<feature type="binding site" evidence="8">
    <location>
        <position position="66"/>
    </location>
    <ligand>
        <name>tRNA</name>
        <dbReference type="ChEBI" id="CHEBI:17843"/>
    </ligand>
</feature>
<feature type="site" description="Discriminates between blocked and unblocked aminoacyl-tRNA" evidence="8">
    <location>
        <position position="9"/>
    </location>
</feature>
<comment type="subcellular location">
    <subcellularLocation>
        <location evidence="8">Cytoplasm</location>
    </subcellularLocation>
</comment>
<evidence type="ECO:0000256" key="3">
    <source>
        <dbReference type="ARBA" id="ARBA00022801"/>
    </source>
</evidence>
<dbReference type="InterPro" id="IPR001328">
    <property type="entry name" value="Pept_tRNA_hydro"/>
</dbReference>
<dbReference type="GO" id="GO:0004045">
    <property type="term" value="F:peptidyl-tRNA hydrolase activity"/>
    <property type="evidence" value="ECO:0007669"/>
    <property type="project" value="UniProtKB-UniRule"/>
</dbReference>
<feature type="binding site" evidence="8">
    <location>
        <position position="112"/>
    </location>
    <ligand>
        <name>tRNA</name>
        <dbReference type="ChEBI" id="CHEBI:17843"/>
    </ligand>
</feature>
<dbReference type="FunFam" id="3.40.50.1470:FF:000001">
    <property type="entry name" value="Peptidyl-tRNA hydrolase"/>
    <property type="match status" value="1"/>
</dbReference>
<accession>A0A9X3FP30</accession>
<feature type="binding site" evidence="8">
    <location>
        <position position="14"/>
    </location>
    <ligand>
        <name>tRNA</name>
        <dbReference type="ChEBI" id="CHEBI:17843"/>
    </ligand>
</feature>
<evidence type="ECO:0000256" key="5">
    <source>
        <dbReference type="ARBA" id="ARBA00038063"/>
    </source>
</evidence>
<keyword evidence="4 8" id="KW-0694">RNA-binding</keyword>
<dbReference type="AlphaFoldDB" id="A0A9X3FP30"/>
<dbReference type="HAMAP" id="MF_00083">
    <property type="entry name" value="Pept_tRNA_hydro_bact"/>
    <property type="match status" value="1"/>
</dbReference>
<dbReference type="PROSITE" id="PS01195">
    <property type="entry name" value="PEPT_TRNA_HYDROL_1"/>
    <property type="match status" value="1"/>
</dbReference>
<evidence type="ECO:0000256" key="7">
    <source>
        <dbReference type="ARBA" id="ARBA00050038"/>
    </source>
</evidence>
<dbReference type="SUPFAM" id="SSF53178">
    <property type="entry name" value="Peptidyl-tRNA hydrolase-like"/>
    <property type="match status" value="1"/>
</dbReference>
<dbReference type="PROSITE" id="PS01196">
    <property type="entry name" value="PEPT_TRNA_HYDROL_2"/>
    <property type="match status" value="1"/>
</dbReference>
<name>A0A9X3FP30_9LACT</name>
<sequence length="186" mass="21038">MKLVVGLGNPGPKYAKTRHNIGFITLDEWAYQHDQAFDKNQFKGDYFDYFINGEKVIFLKPQTFMNLSGEAVIGFVNYYQLADEDVLVVYDDMDMDPGRIRLRAKGSAGGHNGMKNIINHMGTQEIQRLKIGVGRPAPKRTVVDHVLSSFPESDHPAMLESIKTAAEAITYWLEGNSFTNTMNRFN</sequence>
<dbReference type="PANTHER" id="PTHR17224">
    <property type="entry name" value="PEPTIDYL-TRNA HYDROLASE"/>
    <property type="match status" value="1"/>
</dbReference>
<feature type="active site" description="Proton acceptor" evidence="8">
    <location>
        <position position="19"/>
    </location>
</feature>
<evidence type="ECO:0000256" key="6">
    <source>
        <dbReference type="ARBA" id="ARBA00048707"/>
    </source>
</evidence>
<evidence type="ECO:0000313" key="12">
    <source>
        <dbReference type="Proteomes" id="UP001146670"/>
    </source>
</evidence>
<comment type="caution">
    <text evidence="11">The sequence shown here is derived from an EMBL/GenBank/DDBJ whole genome shotgun (WGS) entry which is preliminary data.</text>
</comment>
<dbReference type="GO" id="GO:0072344">
    <property type="term" value="P:rescue of stalled ribosome"/>
    <property type="evidence" value="ECO:0007669"/>
    <property type="project" value="UniProtKB-UniRule"/>
</dbReference>
<evidence type="ECO:0000256" key="2">
    <source>
        <dbReference type="ARBA" id="ARBA00022555"/>
    </source>
</evidence>
<dbReference type="Pfam" id="PF01195">
    <property type="entry name" value="Pept_tRNA_hydro"/>
    <property type="match status" value="1"/>
</dbReference>
<dbReference type="EMBL" id="JAPRFR010000004">
    <property type="protein sequence ID" value="MCZ0726395.1"/>
    <property type="molecule type" value="Genomic_DNA"/>
</dbReference>
<dbReference type="InterPro" id="IPR036416">
    <property type="entry name" value="Pept_tRNA_hydro_sf"/>
</dbReference>
<reference evidence="11" key="1">
    <citation type="submission" date="2022-12" db="EMBL/GenBank/DDBJ databases">
        <title>Description and comparative metabolic analysis of Aerococcus sp. nov., isolated from the feces of a pig.</title>
        <authorList>
            <person name="Chang Y.-H."/>
        </authorList>
    </citation>
    <scope>NUCLEOTIDE SEQUENCE</scope>
    <source>
        <strain evidence="11">YH-aer222</strain>
    </source>
</reference>
<evidence type="ECO:0000256" key="1">
    <source>
        <dbReference type="ARBA" id="ARBA00013260"/>
    </source>
</evidence>
<dbReference type="PANTHER" id="PTHR17224:SF1">
    <property type="entry name" value="PEPTIDYL-TRNA HYDROLASE"/>
    <property type="match status" value="1"/>
</dbReference>
<comment type="function">
    <text evidence="8">Catalyzes the release of premature peptidyl moieties from peptidyl-tRNA molecules trapped in stalled 50S ribosomal subunits, and thus maintains levels of free tRNAs and 50S ribosomes.</text>
</comment>
<dbReference type="CDD" id="cd00462">
    <property type="entry name" value="PTH"/>
    <property type="match status" value="1"/>
</dbReference>
<evidence type="ECO:0000256" key="4">
    <source>
        <dbReference type="ARBA" id="ARBA00022884"/>
    </source>
</evidence>
<feature type="site" description="Stabilizes the basic form of H active site to accept a proton" evidence="8">
    <location>
        <position position="91"/>
    </location>
</feature>
<dbReference type="NCBIfam" id="TIGR00447">
    <property type="entry name" value="pth"/>
    <property type="match status" value="1"/>
</dbReference>
<evidence type="ECO:0000313" key="11">
    <source>
        <dbReference type="EMBL" id="MCZ0726395.1"/>
    </source>
</evidence>
<dbReference type="Proteomes" id="UP001146670">
    <property type="component" value="Unassembled WGS sequence"/>
</dbReference>
<feature type="binding site" evidence="8">
    <location>
        <position position="64"/>
    </location>
    <ligand>
        <name>tRNA</name>
        <dbReference type="ChEBI" id="CHEBI:17843"/>
    </ligand>
</feature>
<keyword evidence="3 8" id="KW-0378">Hydrolase</keyword>
<dbReference type="GO" id="GO:0006515">
    <property type="term" value="P:protein quality control for misfolded or incompletely synthesized proteins"/>
    <property type="evidence" value="ECO:0007669"/>
    <property type="project" value="UniProtKB-UniRule"/>
</dbReference>
<dbReference type="GO" id="GO:0000049">
    <property type="term" value="F:tRNA binding"/>
    <property type="evidence" value="ECO:0007669"/>
    <property type="project" value="UniProtKB-UniRule"/>
</dbReference>
<dbReference type="RefSeq" id="WP_268752654.1">
    <property type="nucleotide sequence ID" value="NZ_JAPRFQ010000004.1"/>
</dbReference>
<keyword evidence="8" id="KW-0963">Cytoplasm</keyword>
<comment type="similarity">
    <text evidence="5 8 10">Belongs to the PTH family.</text>
</comment>
<dbReference type="Gene3D" id="3.40.50.1470">
    <property type="entry name" value="Peptidyl-tRNA hydrolase"/>
    <property type="match status" value="1"/>
</dbReference>
<comment type="subunit">
    <text evidence="8">Monomer.</text>
</comment>
<gene>
    <name evidence="8 11" type="primary">pth</name>
    <name evidence="11" type="ORF">OW157_07485</name>
</gene>
<keyword evidence="12" id="KW-1185">Reference proteome</keyword>